<evidence type="ECO:0000313" key="3">
    <source>
        <dbReference type="EMBL" id="SCX79881.1"/>
    </source>
</evidence>
<dbReference type="HOGENOM" id="CLU_860330_0_0_6"/>
<feature type="coiled-coil region" evidence="1">
    <location>
        <begin position="187"/>
        <end position="246"/>
    </location>
</feature>
<dbReference type="AlphaFoldDB" id="A0A098GEU5"/>
<evidence type="ECO:0000313" key="5">
    <source>
        <dbReference type="Proteomes" id="UP000182998"/>
    </source>
</evidence>
<dbReference type="RefSeq" id="WP_045098894.1">
    <property type="nucleotide sequence ID" value="NZ_CP020614.1"/>
</dbReference>
<reference evidence="4" key="2">
    <citation type="submission" date="2014-09" db="EMBL/GenBank/DDBJ databases">
        <authorList>
            <person name="Gomez-Valero L."/>
        </authorList>
    </citation>
    <scope>NUCLEOTIDE SEQUENCE [LARGE SCALE GENOMIC DNA]</scope>
    <source>
        <strain evidence="4">ATCC33218</strain>
    </source>
</reference>
<organism evidence="2 4">
    <name type="scientific">Legionella micdadei</name>
    <name type="common">Tatlockia micdadei</name>
    <dbReference type="NCBI Taxonomy" id="451"/>
    <lineage>
        <taxon>Bacteria</taxon>
        <taxon>Pseudomonadati</taxon>
        <taxon>Pseudomonadota</taxon>
        <taxon>Gammaproteobacteria</taxon>
        <taxon>Legionellales</taxon>
        <taxon>Legionellaceae</taxon>
        <taxon>Legionella</taxon>
    </lineage>
</organism>
<keyword evidence="1" id="KW-0175">Coiled coil</keyword>
<sequence>MSDLKRLMRSFAAAIIYYNETQTEKSQSAEVLLEKPYVELVEDLKQLIKEATTNYETRIPVLNYLLHLITKFRPLIDQPTPLEDSVYKDIEDNLVEFILNMQKLMLISHRAKAEIQYNGMTVEMYGFIRGVIQSSPCVSAQAIERKILIPFELAFNTQESQVRARIKNIVDAHKKDIKETCELRAEVTKLREQVNDLKEEKRKLSESAQEHEKQFKEQLKIVQQENKELKEKLQAAESQVRTEEVSAQSGNLEEKEVDLVDSMAQSNPLRNRGRSTLPPGFYTNYQRGSAPLFFPGLLTQFSFSPNPTATTSNGVGTIKPNNT</sequence>
<keyword evidence="5" id="KW-1185">Reference proteome</keyword>
<evidence type="ECO:0000313" key="4">
    <source>
        <dbReference type="Proteomes" id="UP000032414"/>
    </source>
</evidence>
<dbReference type="KEGG" id="tmc:LMI_1177"/>
<evidence type="ECO:0000313" key="2">
    <source>
        <dbReference type="EMBL" id="CEG60490.1"/>
    </source>
</evidence>
<dbReference type="STRING" id="451.B6N58_09620"/>
<dbReference type="Proteomes" id="UP000032414">
    <property type="component" value="Chromosome I"/>
</dbReference>
<reference evidence="2" key="1">
    <citation type="submission" date="2014-09" db="EMBL/GenBank/DDBJ databases">
        <authorList>
            <person name="GOMEZ-VALERO Laura"/>
        </authorList>
    </citation>
    <scope>NUCLEOTIDE SEQUENCE</scope>
    <source>
        <strain evidence="2">ATCC33218</strain>
    </source>
</reference>
<proteinExistence type="predicted"/>
<dbReference type="Proteomes" id="UP000182998">
    <property type="component" value="Unassembled WGS sequence"/>
</dbReference>
<reference evidence="3 5" key="3">
    <citation type="submission" date="2016-10" db="EMBL/GenBank/DDBJ databases">
        <authorList>
            <person name="Varghese N."/>
            <person name="Submissions S."/>
        </authorList>
    </citation>
    <scope>NUCLEOTIDE SEQUENCE [LARGE SCALE GENOMIC DNA]</scope>
    <source>
        <strain evidence="3 5">ATCC 33218</strain>
    </source>
</reference>
<dbReference type="EMBL" id="LN614830">
    <property type="protein sequence ID" value="CEG60490.1"/>
    <property type="molecule type" value="Genomic_DNA"/>
</dbReference>
<dbReference type="EMBL" id="FMVN01000001">
    <property type="protein sequence ID" value="SCX79881.1"/>
    <property type="molecule type" value="Genomic_DNA"/>
</dbReference>
<dbReference type="PATRIC" id="fig|451.8.peg.1816"/>
<name>A0A098GEU5_LEGMI</name>
<accession>A0A098GEU5</accession>
<dbReference type="OrthoDB" id="5654301at2"/>
<protein>
    <submittedName>
        <fullName evidence="2">Uncharacterized protein</fullName>
    </submittedName>
</protein>
<evidence type="ECO:0000256" key="1">
    <source>
        <dbReference type="SAM" id="Coils"/>
    </source>
</evidence>
<gene>
    <name evidence="2" type="ORF">LMI_1177</name>
    <name evidence="3" type="ORF">SAMN02982997_00069</name>
</gene>